<organism evidence="2 3">
    <name type="scientific">Actinoallomurus acaciae</name>
    <dbReference type="NCBI Taxonomy" id="502577"/>
    <lineage>
        <taxon>Bacteria</taxon>
        <taxon>Bacillati</taxon>
        <taxon>Actinomycetota</taxon>
        <taxon>Actinomycetes</taxon>
        <taxon>Streptosporangiales</taxon>
        <taxon>Thermomonosporaceae</taxon>
        <taxon>Actinoallomurus</taxon>
    </lineage>
</organism>
<evidence type="ECO:0000313" key="2">
    <source>
        <dbReference type="EMBL" id="MFB9837504.1"/>
    </source>
</evidence>
<feature type="transmembrane region" description="Helical" evidence="1">
    <location>
        <begin position="43"/>
        <end position="64"/>
    </location>
</feature>
<sequence>ASLAAKGGRPSMAATGWATVAAGLAAGILAGNHLAGRVPPSRGRAAVITLAMAGAVLTVVRGVAAL</sequence>
<dbReference type="EMBL" id="JBHLZP010000387">
    <property type="protein sequence ID" value="MFB9837504.1"/>
    <property type="molecule type" value="Genomic_DNA"/>
</dbReference>
<proteinExistence type="predicted"/>
<feature type="transmembrane region" description="Helical" evidence="1">
    <location>
        <begin position="12"/>
        <end position="31"/>
    </location>
</feature>
<name>A0ABV5YR17_9ACTN</name>
<comment type="caution">
    <text evidence="2">The sequence shown here is derived from an EMBL/GenBank/DDBJ whole genome shotgun (WGS) entry which is preliminary data.</text>
</comment>
<keyword evidence="1" id="KW-1133">Transmembrane helix</keyword>
<keyword evidence="1" id="KW-0812">Transmembrane</keyword>
<reference evidence="2 3" key="1">
    <citation type="submission" date="2024-09" db="EMBL/GenBank/DDBJ databases">
        <authorList>
            <person name="Sun Q."/>
            <person name="Mori K."/>
        </authorList>
    </citation>
    <scope>NUCLEOTIDE SEQUENCE [LARGE SCALE GENOMIC DNA]</scope>
    <source>
        <strain evidence="2 3">TBRC 0563</strain>
    </source>
</reference>
<accession>A0ABV5YR17</accession>
<dbReference type="Proteomes" id="UP001589627">
    <property type="component" value="Unassembled WGS sequence"/>
</dbReference>
<feature type="non-terminal residue" evidence="2">
    <location>
        <position position="1"/>
    </location>
</feature>
<gene>
    <name evidence="2" type="ORF">ACFFNX_35565</name>
</gene>
<keyword evidence="1" id="KW-0472">Membrane</keyword>
<protein>
    <submittedName>
        <fullName evidence="2">Sulfite exporter TauE/SafE family protein</fullName>
    </submittedName>
</protein>
<evidence type="ECO:0000256" key="1">
    <source>
        <dbReference type="SAM" id="Phobius"/>
    </source>
</evidence>
<evidence type="ECO:0000313" key="3">
    <source>
        <dbReference type="Proteomes" id="UP001589627"/>
    </source>
</evidence>
<keyword evidence="3" id="KW-1185">Reference proteome</keyword>